<accession>A0AAI8VNZ4</accession>
<evidence type="ECO:0000256" key="4">
    <source>
        <dbReference type="SAM" id="MobiDB-lite"/>
    </source>
</evidence>
<feature type="region of interest" description="Disordered" evidence="4">
    <location>
        <begin position="867"/>
        <end position="1029"/>
    </location>
</feature>
<feature type="region of interest" description="Disordered" evidence="4">
    <location>
        <begin position="1"/>
        <end position="42"/>
    </location>
</feature>
<dbReference type="GO" id="GO:0008017">
    <property type="term" value="F:microtubule binding"/>
    <property type="evidence" value="ECO:0007669"/>
    <property type="project" value="InterPro"/>
</dbReference>
<feature type="region of interest" description="Disordered" evidence="4">
    <location>
        <begin position="98"/>
        <end position="135"/>
    </location>
</feature>
<feature type="compositionally biased region" description="Polar residues" evidence="4">
    <location>
        <begin position="700"/>
        <end position="717"/>
    </location>
</feature>
<feature type="region of interest" description="Disordered" evidence="4">
    <location>
        <begin position="354"/>
        <end position="434"/>
    </location>
</feature>
<dbReference type="Proteomes" id="UP001295740">
    <property type="component" value="Unassembled WGS sequence"/>
</dbReference>
<dbReference type="GO" id="GO:0005856">
    <property type="term" value="C:cytoskeleton"/>
    <property type="evidence" value="ECO:0007669"/>
    <property type="project" value="UniProtKB-SubCell"/>
</dbReference>
<feature type="region of interest" description="Disordered" evidence="4">
    <location>
        <begin position="470"/>
        <end position="507"/>
    </location>
</feature>
<comment type="subcellular location">
    <subcellularLocation>
        <location evidence="1">Cytoplasm</location>
        <location evidence="1">Cytoskeleton</location>
    </subcellularLocation>
</comment>
<evidence type="ECO:0000313" key="7">
    <source>
        <dbReference type="Proteomes" id="UP001295740"/>
    </source>
</evidence>
<evidence type="ECO:0000256" key="1">
    <source>
        <dbReference type="ARBA" id="ARBA00004245"/>
    </source>
</evidence>
<feature type="domain" description="GAR" evidence="5">
    <location>
        <begin position="782"/>
        <end position="867"/>
    </location>
</feature>
<evidence type="ECO:0000259" key="5">
    <source>
        <dbReference type="PROSITE" id="PS51460"/>
    </source>
</evidence>
<protein>
    <submittedName>
        <fullName evidence="6">Uu.00g092630.m01.CDS01</fullName>
    </submittedName>
</protein>
<comment type="caution">
    <text evidence="6">The sequence shown here is derived from an EMBL/GenBank/DDBJ whole genome shotgun (WGS) entry which is preliminary data.</text>
</comment>
<feature type="compositionally biased region" description="Basic and acidic residues" evidence="4">
    <location>
        <begin position="867"/>
        <end position="879"/>
    </location>
</feature>
<dbReference type="AlphaFoldDB" id="A0AAI8VNZ4"/>
<keyword evidence="7" id="KW-1185">Reference proteome</keyword>
<evidence type="ECO:0000256" key="3">
    <source>
        <dbReference type="ARBA" id="ARBA00023212"/>
    </source>
</evidence>
<dbReference type="PROSITE" id="PS51460">
    <property type="entry name" value="GAR"/>
    <property type="match status" value="1"/>
</dbReference>
<feature type="compositionally biased region" description="Basic and acidic residues" evidence="4">
    <location>
        <begin position="973"/>
        <end position="982"/>
    </location>
</feature>
<dbReference type="SUPFAM" id="SSF143575">
    <property type="entry name" value="GAS2 domain-like"/>
    <property type="match status" value="1"/>
</dbReference>
<name>A0AAI8VNZ4_9PEZI</name>
<dbReference type="Pfam" id="PF02187">
    <property type="entry name" value="GAS2"/>
    <property type="match status" value="1"/>
</dbReference>
<dbReference type="InterPro" id="IPR003108">
    <property type="entry name" value="GAR_dom"/>
</dbReference>
<feature type="compositionally biased region" description="Polar residues" evidence="4">
    <location>
        <begin position="383"/>
        <end position="414"/>
    </location>
</feature>
<feature type="compositionally biased region" description="Low complexity" evidence="4">
    <location>
        <begin position="942"/>
        <end position="952"/>
    </location>
</feature>
<dbReference type="Gene3D" id="3.30.920.20">
    <property type="entry name" value="Gas2-like domain"/>
    <property type="match status" value="1"/>
</dbReference>
<reference evidence="6" key="1">
    <citation type="submission" date="2023-10" db="EMBL/GenBank/DDBJ databases">
        <authorList>
            <person name="Hackl T."/>
        </authorList>
    </citation>
    <scope>NUCLEOTIDE SEQUENCE</scope>
</reference>
<feature type="compositionally biased region" description="Basic and acidic residues" evidence="4">
    <location>
        <begin position="616"/>
        <end position="634"/>
    </location>
</feature>
<sequence>MSDKHILMPTGPRGTLRARRDLRSSSQSPARQHRSSDDLLSRLTPASAVEALRSPTGALKTCIDQASVSEQSFAMRAALASKQIQDWLDELNDWPWPSSGGPVGFEMPSAKRRKLSEPETPQDSPKGKLPESAPYADTSYVGSLLEADVVRYERRVEQIYRDMEGLGLEEIKTQVLHNHILPLSRPGTPFSDGGRSVGSAFSFARMEDLTAVVTAITVQALPNLSRLSRLLNTWSVRLLVLRKVPPLLSMIADAEIALGSGWSALDLSDHNAANLEREEGTPADGPSFLSRNEFNVIRRVLQQKVTTPGRDLDSMLDALEGMMDTLPDEWLDRMERIERDYAEWVTTAERQVQEGEWAEVSKPTTSVEPPLQLDTTRPKIQIQEPSPTKQSLNAPESNRSASRSPTSDYSSVTSEHTDPRDPPSRRSSAEIIDDTLGQGAVRILVDEPDKSISGSTSQVVDLTQHAAHQHEVDTGAVAKDPSLDYDGVRESRQTKPDASDFKVTEDPPRFFATQESRGSIYDGSEDVEAFEDDRVSLILSEVHHNIVRAPRADSSRLEELLLKPASDDEFEPSVLESVNEEDEELDLPPARLVKERSSQASLTSTLLHEPSSNFPDHSDNMPYREDSVELELPRLPDPNEPFSSDALSPPSSPPLRYKPRSTSVTFKDHPEVAPLPEVGGTPPGSPLQPPDVFDPDTSFDWESQLHSPGRMSTVSTTSDDDHLHQQIRDVLQNIPVKISMTKSRVNLNPPDFQHPTRPKATKSSEPLRRSGSSLSSRAETPSYSRAGTPSYSRSGTPSFMLAPVRDARPRSKSSQGIRIYHLSSRSGEPPIKLFIRTVGEKQERVMVRVGGGWADLGEYLRDYASHHSRRSKGEGKVELIDSPSVANGRLGSSPASRPGSAMDSPMTPLGVRKTRKISGQEGPGRLPKMPWAPDTEDNDEPSSSTSARSRASSHVDWDEEDSSLGLAGPKAPKRAELDDETRAWVQSVKQKVRVASGERTAASEPKLDNKSSFSDMGKVGSTKRLFRKN</sequence>
<gene>
    <name evidence="6" type="ORF">KHLLAP_LOCUS8545</name>
</gene>
<feature type="region of interest" description="Disordered" evidence="4">
    <location>
        <begin position="563"/>
        <end position="720"/>
    </location>
</feature>
<organism evidence="6 7">
    <name type="scientific">Anthostomella pinea</name>
    <dbReference type="NCBI Taxonomy" id="933095"/>
    <lineage>
        <taxon>Eukaryota</taxon>
        <taxon>Fungi</taxon>
        <taxon>Dikarya</taxon>
        <taxon>Ascomycota</taxon>
        <taxon>Pezizomycotina</taxon>
        <taxon>Sordariomycetes</taxon>
        <taxon>Xylariomycetidae</taxon>
        <taxon>Xylariales</taxon>
        <taxon>Xylariaceae</taxon>
        <taxon>Anthostomella</taxon>
    </lineage>
</organism>
<feature type="compositionally biased region" description="Basic and acidic residues" evidence="4">
    <location>
        <begin position="415"/>
        <end position="428"/>
    </location>
</feature>
<dbReference type="EMBL" id="CAUWAG010000010">
    <property type="protein sequence ID" value="CAJ2508077.1"/>
    <property type="molecule type" value="Genomic_DNA"/>
</dbReference>
<feature type="compositionally biased region" description="Basic and acidic residues" evidence="4">
    <location>
        <begin position="486"/>
        <end position="507"/>
    </location>
</feature>
<dbReference type="InterPro" id="IPR036534">
    <property type="entry name" value="GAR_dom_sf"/>
</dbReference>
<feature type="region of interest" description="Disordered" evidence="4">
    <location>
        <begin position="742"/>
        <end position="816"/>
    </location>
</feature>
<keyword evidence="3" id="KW-0206">Cytoskeleton</keyword>
<keyword evidence="2" id="KW-0963">Cytoplasm</keyword>
<proteinExistence type="predicted"/>
<evidence type="ECO:0000256" key="2">
    <source>
        <dbReference type="ARBA" id="ARBA00022490"/>
    </source>
</evidence>
<evidence type="ECO:0000313" key="6">
    <source>
        <dbReference type="EMBL" id="CAJ2508077.1"/>
    </source>
</evidence>
<feature type="compositionally biased region" description="Polar residues" evidence="4">
    <location>
        <begin position="598"/>
        <end position="615"/>
    </location>
</feature>
<feature type="compositionally biased region" description="Polar residues" evidence="4">
    <location>
        <begin position="778"/>
        <end position="797"/>
    </location>
</feature>